<dbReference type="PANTHER" id="PTHR38733">
    <property type="entry name" value="PROTEIN MCRC"/>
    <property type="match status" value="1"/>
</dbReference>
<dbReference type="InterPro" id="IPR019292">
    <property type="entry name" value="McrC"/>
</dbReference>
<reference evidence="1 2" key="1">
    <citation type="submission" date="2020-11" db="EMBL/GenBank/DDBJ databases">
        <title>Carbohydrate-dependent, anaerobic sulfur respiration: A novel catabolism in halophilic archaea.</title>
        <authorList>
            <person name="Sorokin D.Y."/>
            <person name="Messina E."/>
            <person name="Smedile F."/>
            <person name="La Cono V."/>
            <person name="Hallsworth J.E."/>
            <person name="Yakimov M.M."/>
        </authorList>
    </citation>
    <scope>NUCLEOTIDE SEQUENCE [LARGE SCALE GENOMIC DNA]</scope>
    <source>
        <strain evidence="1 2">HSR-Est</strain>
        <plasmid evidence="1 2">pHSR-Est01</plasmid>
    </source>
</reference>
<geneLocation type="plasmid" evidence="1 2">
    <name>pHSR-Est01</name>
</geneLocation>
<evidence type="ECO:0000313" key="2">
    <source>
        <dbReference type="Proteomes" id="UP000663292"/>
    </source>
</evidence>
<dbReference type="PANTHER" id="PTHR38733:SF1">
    <property type="entry name" value="TYPE IV METHYL-DIRECTED RESTRICTION ENZYME ECOKMCRBC"/>
    <property type="match status" value="1"/>
</dbReference>
<dbReference type="EMBL" id="CP064792">
    <property type="protein sequence ID" value="QSG16341.1"/>
    <property type="molecule type" value="Genomic_DNA"/>
</dbReference>
<dbReference type="GeneID" id="68859458"/>
<organism evidence="1 2">
    <name type="scientific">Halapricum desulfuricans</name>
    <dbReference type="NCBI Taxonomy" id="2841257"/>
    <lineage>
        <taxon>Archaea</taxon>
        <taxon>Methanobacteriati</taxon>
        <taxon>Methanobacteriota</taxon>
        <taxon>Stenosarchaea group</taxon>
        <taxon>Halobacteria</taxon>
        <taxon>Halobacteriales</taxon>
        <taxon>Haloarculaceae</taxon>
        <taxon>Halapricum</taxon>
    </lineage>
</organism>
<evidence type="ECO:0000313" key="1">
    <source>
        <dbReference type="EMBL" id="QSG16341.1"/>
    </source>
</evidence>
<proteinExistence type="predicted"/>
<name>A0A897NVT4_9EURY</name>
<dbReference type="RefSeq" id="WP_229123139.1">
    <property type="nucleotide sequence ID" value="NZ_CP064792.1"/>
</dbReference>
<accession>A0A897NVT4</accession>
<gene>
    <name evidence="1" type="primary">mcrC</name>
    <name evidence="1" type="ORF">HSEST_3077</name>
</gene>
<dbReference type="Proteomes" id="UP000663292">
    <property type="component" value="Plasmid pHSR-Est01"/>
</dbReference>
<protein>
    <submittedName>
        <fullName evidence="1">McrBC 5-methylcytosine restriction system component</fullName>
    </submittedName>
</protein>
<dbReference type="AlphaFoldDB" id="A0A897NVT4"/>
<keyword evidence="2" id="KW-1185">Reference proteome</keyword>
<keyword evidence="1" id="KW-0614">Plasmid</keyword>
<dbReference type="Pfam" id="PF10117">
    <property type="entry name" value="McrBC"/>
    <property type="match status" value="1"/>
</dbReference>
<sequence length="584" mass="67192">MSSSVDRQYKFAPKTFDVPERGQILIEDCPGSIGEQLRRANFDQISPGVYKKTQKGFDDETEYKVVTATLKGTNLRIEASDVVGVVSLTPSSKIQINPKIDWEHIFDMVLAVYDQNRSIEYHGVPLQSFLSDDIELSDVFLILAINYLEGIDIIHRNGFIRNLETRRADLDDVRGEIDVERTLVNQAEGSTQVHCILKEVEYDNPANSLLHYAGTVLLRLFREHSDEYDHPAYDHIFSQVHREVRELEEIGVTSSPRKMPEYRSFSLYDLPKQRHYYQKALDVSKAIASSSLGQQLQEGQRELTVDYVLNMESLFEQYSQVVIERQLESVREYDYLDDLMNVTSARSPTVKPFEGEGGIYHQPDHAIERGEETLAVLDSKYYAEGHDPVKESPSRSRLFSYAYLLYADHLGFLCPLLEPRTRRVKQTDAELEIISPENGFTLEDYDDTVHDYLHKLLVEEYPELRAFRAVFENKLALDGADKTDLERARDMSGPFTFRDEKEFSLRVVKAAANEHSWNVRNRDDLEQGGSWTRDQIETRCGNYYEHATTCIPVFCREDGSEWIDLYFLQNGAGEVTKEGPLKLL</sequence>